<proteinExistence type="predicted"/>
<accession>A0A392U5C3</accession>
<sequence>SLGSYFGSFSCRMDYPTILHGELFAITLAIEQAQVRGWSRLWVESDAKVGLGFDCPLGFEGTLE</sequence>
<evidence type="ECO:0000313" key="1">
    <source>
        <dbReference type="EMBL" id="MCI67606.1"/>
    </source>
</evidence>
<organism evidence="1 2">
    <name type="scientific">Trifolium medium</name>
    <dbReference type="NCBI Taxonomy" id="97028"/>
    <lineage>
        <taxon>Eukaryota</taxon>
        <taxon>Viridiplantae</taxon>
        <taxon>Streptophyta</taxon>
        <taxon>Embryophyta</taxon>
        <taxon>Tracheophyta</taxon>
        <taxon>Spermatophyta</taxon>
        <taxon>Magnoliopsida</taxon>
        <taxon>eudicotyledons</taxon>
        <taxon>Gunneridae</taxon>
        <taxon>Pentapetalae</taxon>
        <taxon>rosids</taxon>
        <taxon>fabids</taxon>
        <taxon>Fabales</taxon>
        <taxon>Fabaceae</taxon>
        <taxon>Papilionoideae</taxon>
        <taxon>50 kb inversion clade</taxon>
        <taxon>NPAAA clade</taxon>
        <taxon>Hologalegina</taxon>
        <taxon>IRL clade</taxon>
        <taxon>Trifolieae</taxon>
        <taxon>Trifolium</taxon>
    </lineage>
</organism>
<name>A0A392U5C3_9FABA</name>
<keyword evidence="2" id="KW-1185">Reference proteome</keyword>
<protein>
    <recommendedName>
        <fullName evidence="3">RNase H type-1 domain-containing protein</fullName>
    </recommendedName>
</protein>
<dbReference type="InterPro" id="IPR044730">
    <property type="entry name" value="RNase_H-like_dom_plant"/>
</dbReference>
<feature type="non-terminal residue" evidence="1">
    <location>
        <position position="1"/>
    </location>
</feature>
<comment type="caution">
    <text evidence="1">The sequence shown here is derived from an EMBL/GenBank/DDBJ whole genome shotgun (WGS) entry which is preliminary data.</text>
</comment>
<evidence type="ECO:0008006" key="3">
    <source>
        <dbReference type="Google" id="ProtNLM"/>
    </source>
</evidence>
<dbReference type="Proteomes" id="UP000265520">
    <property type="component" value="Unassembled WGS sequence"/>
</dbReference>
<dbReference type="EMBL" id="LXQA010720268">
    <property type="protein sequence ID" value="MCI67606.1"/>
    <property type="molecule type" value="Genomic_DNA"/>
</dbReference>
<reference evidence="1 2" key="1">
    <citation type="journal article" date="2018" name="Front. Plant Sci.">
        <title>Red Clover (Trifolium pratense) and Zigzag Clover (T. medium) - A Picture of Genomic Similarities and Differences.</title>
        <authorList>
            <person name="Dluhosova J."/>
            <person name="Istvanek J."/>
            <person name="Nedelnik J."/>
            <person name="Repkova J."/>
        </authorList>
    </citation>
    <scope>NUCLEOTIDE SEQUENCE [LARGE SCALE GENOMIC DNA]</scope>
    <source>
        <strain evidence="2">cv. 10/8</strain>
        <tissue evidence="1">Leaf</tissue>
    </source>
</reference>
<dbReference type="CDD" id="cd06222">
    <property type="entry name" value="RNase_H_like"/>
    <property type="match status" value="1"/>
</dbReference>
<dbReference type="AlphaFoldDB" id="A0A392U5C3"/>
<evidence type="ECO:0000313" key="2">
    <source>
        <dbReference type="Proteomes" id="UP000265520"/>
    </source>
</evidence>